<dbReference type="EMBL" id="KZ348804">
    <property type="protein sequence ID" value="PIO65702.1"/>
    <property type="molecule type" value="Genomic_DNA"/>
</dbReference>
<gene>
    <name evidence="8" type="ORF">TELCIR_12612</name>
</gene>
<evidence type="ECO:0000256" key="7">
    <source>
        <dbReference type="ARBA" id="ARBA00023136"/>
    </source>
</evidence>
<keyword evidence="3" id="KW-0808">Transferase</keyword>
<sequence>MSHFSPEDVSIFPQISLSDIRGKLFVLRDDLDFDWEPSGNAVLKVYNYWEPLHLLLFGKGLQTWEYSPVYAISLAEANTTL</sequence>
<name>A0A2G9U7M9_TELCI</name>
<evidence type="ECO:0000256" key="3">
    <source>
        <dbReference type="ARBA" id="ARBA00022679"/>
    </source>
</evidence>
<dbReference type="OrthoDB" id="497541at2759"/>
<keyword evidence="7" id="KW-0472">Membrane</keyword>
<organism evidence="8 9">
    <name type="scientific">Teladorsagia circumcincta</name>
    <name type="common">Brown stomach worm</name>
    <name type="synonym">Ostertagia circumcincta</name>
    <dbReference type="NCBI Taxonomy" id="45464"/>
    <lineage>
        <taxon>Eukaryota</taxon>
        <taxon>Metazoa</taxon>
        <taxon>Ecdysozoa</taxon>
        <taxon>Nematoda</taxon>
        <taxon>Chromadorea</taxon>
        <taxon>Rhabditida</taxon>
        <taxon>Rhabditina</taxon>
        <taxon>Rhabditomorpha</taxon>
        <taxon>Strongyloidea</taxon>
        <taxon>Trichostrongylidae</taxon>
        <taxon>Teladorsagia</taxon>
    </lineage>
</organism>
<evidence type="ECO:0000256" key="6">
    <source>
        <dbReference type="ARBA" id="ARBA00022989"/>
    </source>
</evidence>
<dbReference type="Pfam" id="PF03901">
    <property type="entry name" value="Glyco_transf_22"/>
    <property type="match status" value="1"/>
</dbReference>
<keyword evidence="4" id="KW-0812">Transmembrane</keyword>
<dbReference type="Proteomes" id="UP000230423">
    <property type="component" value="Unassembled WGS sequence"/>
</dbReference>
<evidence type="ECO:0000313" key="8">
    <source>
        <dbReference type="EMBL" id="PIO65702.1"/>
    </source>
</evidence>
<reference evidence="8 9" key="1">
    <citation type="submission" date="2015-09" db="EMBL/GenBank/DDBJ databases">
        <title>Draft genome of the parasitic nematode Teladorsagia circumcincta isolate WARC Sus (inbred).</title>
        <authorList>
            <person name="Mitreva M."/>
        </authorList>
    </citation>
    <scope>NUCLEOTIDE SEQUENCE [LARGE SCALE GENOMIC DNA]</scope>
    <source>
        <strain evidence="8 9">S</strain>
    </source>
</reference>
<evidence type="ECO:0000256" key="4">
    <source>
        <dbReference type="ARBA" id="ARBA00022692"/>
    </source>
</evidence>
<evidence type="ECO:0000256" key="1">
    <source>
        <dbReference type="ARBA" id="ARBA00004477"/>
    </source>
</evidence>
<dbReference type="GO" id="GO:0005789">
    <property type="term" value="C:endoplasmic reticulum membrane"/>
    <property type="evidence" value="ECO:0007669"/>
    <property type="project" value="UniProtKB-SubCell"/>
</dbReference>
<evidence type="ECO:0000313" key="9">
    <source>
        <dbReference type="Proteomes" id="UP000230423"/>
    </source>
</evidence>
<comment type="subcellular location">
    <subcellularLocation>
        <location evidence="1">Endoplasmic reticulum membrane</location>
        <topology evidence="1">Multi-pass membrane protein</topology>
    </subcellularLocation>
</comment>
<dbReference type="GO" id="GO:0016757">
    <property type="term" value="F:glycosyltransferase activity"/>
    <property type="evidence" value="ECO:0007669"/>
    <property type="project" value="UniProtKB-KW"/>
</dbReference>
<keyword evidence="5" id="KW-0256">Endoplasmic reticulum</keyword>
<proteinExistence type="predicted"/>
<evidence type="ECO:0000256" key="2">
    <source>
        <dbReference type="ARBA" id="ARBA00022676"/>
    </source>
</evidence>
<dbReference type="InterPro" id="IPR005599">
    <property type="entry name" value="GPI_mannosylTrfase"/>
</dbReference>
<keyword evidence="6" id="KW-1133">Transmembrane helix</keyword>
<evidence type="ECO:0000256" key="5">
    <source>
        <dbReference type="ARBA" id="ARBA00022824"/>
    </source>
</evidence>
<accession>A0A2G9U7M9</accession>
<keyword evidence="9" id="KW-1185">Reference proteome</keyword>
<keyword evidence="2" id="KW-0328">Glycosyltransferase</keyword>
<protein>
    <submittedName>
        <fullName evidence="8">Uncharacterized protein</fullName>
    </submittedName>
</protein>
<dbReference type="AlphaFoldDB" id="A0A2G9U7M9"/>